<evidence type="ECO:0000313" key="2">
    <source>
        <dbReference type="Proteomes" id="UP000009319"/>
    </source>
</evidence>
<dbReference type="STRING" id="1211777.BN77_2201"/>
<sequence>MALRGREMSPPEYGGRHCMTRAYMQGIAWKKPQFPALLTQVLGIFSGGVDHSLSHILCARKIASRRCRKSRRSISGERDAAAG</sequence>
<gene>
    <name evidence="1" type="ORF">BN77_2201</name>
</gene>
<dbReference type="AlphaFoldDB" id="K0PM75"/>
<comment type="caution">
    <text evidence="1">The sequence shown here is derived from an EMBL/GenBank/DDBJ whole genome shotgun (WGS) entry which is preliminary data.</text>
</comment>
<name>K0PM75_9HYPH</name>
<dbReference type="Proteomes" id="UP000009319">
    <property type="component" value="Unassembled WGS sequence"/>
</dbReference>
<dbReference type="HOGENOM" id="CLU_2540241_0_0_5"/>
<dbReference type="EMBL" id="CANI01000009">
    <property type="protein sequence ID" value="CCM75043.1"/>
    <property type="molecule type" value="Genomic_DNA"/>
</dbReference>
<protein>
    <submittedName>
        <fullName evidence="1">Uncharacterized protein</fullName>
    </submittedName>
</protein>
<keyword evidence="2" id="KW-1185">Reference proteome</keyword>
<accession>K0PM75</accession>
<reference evidence="1 2" key="1">
    <citation type="journal article" date="2013" name="Genome Announc.">
        <title>Draft Genome Sequence of Rhizobium mesoamericanum STM3625, a Nitrogen-Fixing Symbiont of Mimosa pudica Isolated in French Guiana (South America).</title>
        <authorList>
            <person name="Moulin L."/>
            <person name="Mornico D."/>
            <person name="Melkonian R."/>
            <person name="Klonowska A."/>
        </authorList>
    </citation>
    <scope>NUCLEOTIDE SEQUENCE [LARGE SCALE GENOMIC DNA]</scope>
    <source>
        <strain evidence="1 2">STM3625</strain>
    </source>
</reference>
<proteinExistence type="predicted"/>
<evidence type="ECO:0000313" key="1">
    <source>
        <dbReference type="EMBL" id="CCM75043.1"/>
    </source>
</evidence>
<organism evidence="1 2">
    <name type="scientific">Rhizobium mesoamericanum STM3625</name>
    <dbReference type="NCBI Taxonomy" id="1211777"/>
    <lineage>
        <taxon>Bacteria</taxon>
        <taxon>Pseudomonadati</taxon>
        <taxon>Pseudomonadota</taxon>
        <taxon>Alphaproteobacteria</taxon>
        <taxon>Hyphomicrobiales</taxon>
        <taxon>Rhizobiaceae</taxon>
        <taxon>Rhizobium/Agrobacterium group</taxon>
        <taxon>Rhizobium</taxon>
    </lineage>
</organism>